<feature type="domain" description="Ig-like" evidence="1">
    <location>
        <begin position="28"/>
        <end position="86"/>
    </location>
</feature>
<dbReference type="SUPFAM" id="SSF48726">
    <property type="entry name" value="Immunoglobulin"/>
    <property type="match status" value="1"/>
</dbReference>
<dbReference type="InterPro" id="IPR037448">
    <property type="entry name" value="Zig-8"/>
</dbReference>
<evidence type="ECO:0000313" key="3">
    <source>
        <dbReference type="RefSeq" id="XP_018019578.1"/>
    </source>
</evidence>
<dbReference type="GO" id="GO:0050808">
    <property type="term" value="P:synapse organization"/>
    <property type="evidence" value="ECO:0007669"/>
    <property type="project" value="TreeGrafter"/>
</dbReference>
<evidence type="ECO:0000313" key="2">
    <source>
        <dbReference type="Proteomes" id="UP000694843"/>
    </source>
</evidence>
<reference evidence="3" key="1">
    <citation type="submission" date="2025-08" db="UniProtKB">
        <authorList>
            <consortium name="RefSeq"/>
        </authorList>
    </citation>
    <scope>IDENTIFICATION</scope>
    <source>
        <tissue evidence="3">Whole organism</tissue>
    </source>
</reference>
<dbReference type="PANTHER" id="PTHR23279:SF45">
    <property type="entry name" value="DEFECTIVE PROBOSCIS EXTENSION RESPONSE 12, ISOFORM C"/>
    <property type="match status" value="1"/>
</dbReference>
<proteinExistence type="predicted"/>
<sequence length="146" mass="16393">MPVIGSVANWYILIPDLTSLSRVAPLYIFWYHNSRMINYDQERGGVVVHMETEPRVMSRLTIADARPSDSGNYTCDAENTEAASITVYITQGNKIAAIQPRDVNHSSLLQSSAGIIFVTAIFEHLLHTIFICRRFMNIPSLIPLPD</sequence>
<dbReference type="InterPro" id="IPR013783">
    <property type="entry name" value="Ig-like_fold"/>
</dbReference>
<dbReference type="AlphaFoldDB" id="A0A8B7P0N7"/>
<dbReference type="Pfam" id="PF07679">
    <property type="entry name" value="I-set"/>
    <property type="match status" value="1"/>
</dbReference>
<dbReference type="InterPro" id="IPR007110">
    <property type="entry name" value="Ig-like_dom"/>
</dbReference>
<organism evidence="2 3">
    <name type="scientific">Hyalella azteca</name>
    <name type="common">Amphipod</name>
    <dbReference type="NCBI Taxonomy" id="294128"/>
    <lineage>
        <taxon>Eukaryota</taxon>
        <taxon>Metazoa</taxon>
        <taxon>Ecdysozoa</taxon>
        <taxon>Arthropoda</taxon>
        <taxon>Crustacea</taxon>
        <taxon>Multicrustacea</taxon>
        <taxon>Malacostraca</taxon>
        <taxon>Eumalacostraca</taxon>
        <taxon>Peracarida</taxon>
        <taxon>Amphipoda</taxon>
        <taxon>Senticaudata</taxon>
        <taxon>Talitrida</taxon>
        <taxon>Talitroidea</taxon>
        <taxon>Hyalellidae</taxon>
        <taxon>Hyalella</taxon>
    </lineage>
</organism>
<dbReference type="PANTHER" id="PTHR23279">
    <property type="entry name" value="DEFECTIVE PROBOSCIS EXTENSION RESPONSE DPR -RELATED"/>
    <property type="match status" value="1"/>
</dbReference>
<dbReference type="InterPro" id="IPR013098">
    <property type="entry name" value="Ig_I-set"/>
</dbReference>
<dbReference type="InterPro" id="IPR036179">
    <property type="entry name" value="Ig-like_dom_sf"/>
</dbReference>
<gene>
    <name evidence="3" type="primary">LOC108676044</name>
</gene>
<dbReference type="Gene3D" id="2.60.40.10">
    <property type="entry name" value="Immunoglobulins"/>
    <property type="match status" value="1"/>
</dbReference>
<accession>A0A8B7P0N7</accession>
<dbReference type="GeneID" id="108676044"/>
<dbReference type="PROSITE" id="PS50835">
    <property type="entry name" value="IG_LIKE"/>
    <property type="match status" value="1"/>
</dbReference>
<dbReference type="Proteomes" id="UP000694843">
    <property type="component" value="Unplaced"/>
</dbReference>
<evidence type="ECO:0000259" key="1">
    <source>
        <dbReference type="PROSITE" id="PS50835"/>
    </source>
</evidence>
<dbReference type="RefSeq" id="XP_018019578.1">
    <property type="nucleotide sequence ID" value="XM_018164089.2"/>
</dbReference>
<protein>
    <submittedName>
        <fullName evidence="3">Uncharacterized protein LOC108676044</fullName>
    </submittedName>
</protein>
<dbReference type="KEGG" id="hazt:108676044"/>
<name>A0A8B7P0N7_HYAAZ</name>
<keyword evidence="2" id="KW-1185">Reference proteome</keyword>
<dbReference type="GO" id="GO:0032589">
    <property type="term" value="C:neuron projection membrane"/>
    <property type="evidence" value="ECO:0007669"/>
    <property type="project" value="TreeGrafter"/>
</dbReference>
<dbReference type="OrthoDB" id="6377648at2759"/>